<dbReference type="EMBL" id="GBHO01001703">
    <property type="protein sequence ID" value="JAG41901.1"/>
    <property type="molecule type" value="Transcribed_RNA"/>
</dbReference>
<dbReference type="Pfam" id="PF22936">
    <property type="entry name" value="Pol_BBD"/>
    <property type="match status" value="1"/>
</dbReference>
<dbReference type="AlphaFoldDB" id="A0A0A9ZDC0"/>
<name>A0A0A9ZDC0_LYGHE</name>
<evidence type="ECO:0000259" key="2">
    <source>
        <dbReference type="Pfam" id="PF22936"/>
    </source>
</evidence>
<proteinExistence type="predicted"/>
<feature type="non-terminal residue" evidence="3">
    <location>
        <position position="100"/>
    </location>
</feature>
<reference evidence="3" key="2">
    <citation type="submission" date="2014-07" db="EMBL/GenBank/DDBJ databases">
        <authorList>
            <person name="Hull J."/>
        </authorList>
    </citation>
    <scope>NUCLEOTIDE SEQUENCE</scope>
</reference>
<evidence type="ECO:0000256" key="1">
    <source>
        <dbReference type="SAM" id="MobiDB-lite"/>
    </source>
</evidence>
<evidence type="ECO:0000313" key="3">
    <source>
        <dbReference type="EMBL" id="JAG41901.1"/>
    </source>
</evidence>
<protein>
    <submittedName>
        <fullName evidence="3">Retrovirus-related Pol polyprotein from transposon TNT 1-94</fullName>
    </submittedName>
</protein>
<dbReference type="InterPro" id="IPR054722">
    <property type="entry name" value="PolX-like_BBD"/>
</dbReference>
<feature type="compositionally biased region" description="Polar residues" evidence="1">
    <location>
        <begin position="18"/>
        <end position="34"/>
    </location>
</feature>
<sequence>WNCRQSGHVARFCKKPSKSSNFVERNSSAGVSKSNNKETSKLAALSANSSSDASWYIDSGASLHMTGKRNWLKNFSARNAGREVTLGNSQKLISEGSGDV</sequence>
<feature type="domain" description="Retrovirus-related Pol polyprotein from transposon TNT 1-94-like beta-barrel" evidence="2">
    <location>
        <begin position="55"/>
        <end position="100"/>
    </location>
</feature>
<accession>A0A0A9ZDC0</accession>
<reference evidence="3" key="1">
    <citation type="journal article" date="2014" name="PLoS ONE">
        <title>Transcriptome-Based Identification of ABC Transporters in the Western Tarnished Plant Bug Lygus hesperus.</title>
        <authorList>
            <person name="Hull J.J."/>
            <person name="Chaney K."/>
            <person name="Geib S.M."/>
            <person name="Fabrick J.A."/>
            <person name="Brent C.S."/>
            <person name="Walsh D."/>
            <person name="Lavine L.C."/>
        </authorList>
    </citation>
    <scope>NUCLEOTIDE SEQUENCE</scope>
</reference>
<feature type="region of interest" description="Disordered" evidence="1">
    <location>
        <begin position="18"/>
        <end position="40"/>
    </location>
</feature>
<organism evidence="3">
    <name type="scientific">Lygus hesperus</name>
    <name type="common">Western plant bug</name>
    <dbReference type="NCBI Taxonomy" id="30085"/>
    <lineage>
        <taxon>Eukaryota</taxon>
        <taxon>Metazoa</taxon>
        <taxon>Ecdysozoa</taxon>
        <taxon>Arthropoda</taxon>
        <taxon>Hexapoda</taxon>
        <taxon>Insecta</taxon>
        <taxon>Pterygota</taxon>
        <taxon>Neoptera</taxon>
        <taxon>Paraneoptera</taxon>
        <taxon>Hemiptera</taxon>
        <taxon>Heteroptera</taxon>
        <taxon>Panheteroptera</taxon>
        <taxon>Cimicomorpha</taxon>
        <taxon>Miridae</taxon>
        <taxon>Mirini</taxon>
        <taxon>Lygus</taxon>
    </lineage>
</organism>
<gene>
    <name evidence="3" type="primary">POLX_231</name>
    <name evidence="3" type="ORF">CM83_9083</name>
</gene>
<feature type="non-terminal residue" evidence="3">
    <location>
        <position position="1"/>
    </location>
</feature>